<evidence type="ECO:0000256" key="2">
    <source>
        <dbReference type="SAM" id="SignalP"/>
    </source>
</evidence>
<feature type="chain" id="PRO_5012000164" evidence="2">
    <location>
        <begin position="16"/>
        <end position="287"/>
    </location>
</feature>
<sequence>MKCILLLTFVALCYSYPSGYDTAYGGSGRNININEDGTIVITGANGKRISITKDIGSSGQKNIDISVSGPNIPTKRIQINEQNKLNIIGQGEYSDESEEYRDKRSSKDSKKQRSQGDTLTKILSSYHGDIDQTSYQQLLNEVNAAVQTGQLSPSVYEVLQSLNQVQGQLGQTGNWGRQQGIIGSQKQTNVLDLLREQAIQQRLQQLQQEQQYQQLLQQQQQQQQYQQGIRSPIYVTQDPYGQRSQVVLDVPVGTSQQGGQIVERVYLSVPQTASLQRGLDVAGQQRN</sequence>
<reference evidence="3" key="1">
    <citation type="submission" date="2013-07" db="EMBL/GenBank/DDBJ databases">
        <authorList>
            <person name="Mao S."/>
            <person name="Lin T."/>
        </authorList>
    </citation>
    <scope>NUCLEOTIDE SEQUENCE</scope>
</reference>
<feature type="region of interest" description="Disordered" evidence="1">
    <location>
        <begin position="90"/>
        <end position="118"/>
    </location>
</feature>
<accession>U5Q949</accession>
<dbReference type="EMBL" id="KF357881">
    <property type="protein sequence ID" value="AGY54953.1"/>
    <property type="molecule type" value="mRNA"/>
</dbReference>
<evidence type="ECO:0000313" key="3">
    <source>
        <dbReference type="EMBL" id="AGY54953.1"/>
    </source>
</evidence>
<dbReference type="AlphaFoldDB" id="U5Q949"/>
<keyword evidence="2" id="KW-0732">Signal</keyword>
<proteinExistence type="evidence at transcript level"/>
<evidence type="ECO:0000256" key="1">
    <source>
        <dbReference type="SAM" id="MobiDB-lite"/>
    </source>
</evidence>
<name>U5Q949_MONAT</name>
<gene>
    <name evidence="3" type="primary">ERP</name>
</gene>
<feature type="signal peptide" evidence="2">
    <location>
        <begin position="1"/>
        <end position="15"/>
    </location>
</feature>
<feature type="compositionally biased region" description="Basic and acidic residues" evidence="1">
    <location>
        <begin position="100"/>
        <end position="111"/>
    </location>
</feature>
<protein>
    <submittedName>
        <fullName evidence="3">Encapsulation-relating protein</fullName>
    </submittedName>
</protein>
<organism evidence="3">
    <name type="scientific">Monochamus alternatus</name>
    <name type="common">Japanese pine sawyer beetle</name>
    <dbReference type="NCBI Taxonomy" id="192382"/>
    <lineage>
        <taxon>Eukaryota</taxon>
        <taxon>Metazoa</taxon>
        <taxon>Ecdysozoa</taxon>
        <taxon>Arthropoda</taxon>
        <taxon>Hexapoda</taxon>
        <taxon>Insecta</taxon>
        <taxon>Pterygota</taxon>
        <taxon>Neoptera</taxon>
        <taxon>Endopterygota</taxon>
        <taxon>Coleoptera</taxon>
        <taxon>Polyphaga</taxon>
        <taxon>Cucujiformia</taxon>
        <taxon>Chrysomeloidea</taxon>
        <taxon>Cerambycidae</taxon>
        <taxon>Lamiinae</taxon>
        <taxon>Monochamini</taxon>
        <taxon>Monochamus</taxon>
    </lineage>
</organism>